<accession>A0A409VUU4</accession>
<feature type="signal peptide" evidence="1">
    <location>
        <begin position="1"/>
        <end position="20"/>
    </location>
</feature>
<keyword evidence="3" id="KW-1185">Reference proteome</keyword>
<evidence type="ECO:0000256" key="1">
    <source>
        <dbReference type="SAM" id="SignalP"/>
    </source>
</evidence>
<dbReference type="OrthoDB" id="3236720at2759"/>
<sequence>MFAKFAKIVALSAVVAGVTATPLPKPQPVDDTVELTSRNSYSFNNWGGISSLSGFDNFYGSDNFSGEISQQIIVEQEKEVVCHSQSIEIIQQRLLVLQEMAKRIISEQICEVETQTIVFEQFHSSMSHFGSDIMRHSSRSVGYDSNISNHYSSIMNSDGSLSSNDLGFSGADLGKNTVVPSGSNWNDNSSPASVGAAFNATRVARSNNNSTTPSNSTSH</sequence>
<protein>
    <submittedName>
        <fullName evidence="2">Uncharacterized protein</fullName>
    </submittedName>
</protein>
<proteinExistence type="predicted"/>
<gene>
    <name evidence="2" type="ORF">CVT26_013310</name>
</gene>
<keyword evidence="1" id="KW-0732">Signal</keyword>
<reference evidence="2 3" key="1">
    <citation type="journal article" date="2018" name="Evol. Lett.">
        <title>Horizontal gene cluster transfer increased hallucinogenic mushroom diversity.</title>
        <authorList>
            <person name="Reynolds H.T."/>
            <person name="Vijayakumar V."/>
            <person name="Gluck-Thaler E."/>
            <person name="Korotkin H.B."/>
            <person name="Matheny P.B."/>
            <person name="Slot J.C."/>
        </authorList>
    </citation>
    <scope>NUCLEOTIDE SEQUENCE [LARGE SCALE GENOMIC DNA]</scope>
    <source>
        <strain evidence="2 3">SRW20</strain>
    </source>
</reference>
<dbReference type="EMBL" id="NHYE01005555">
    <property type="protein sequence ID" value="PPQ70022.1"/>
    <property type="molecule type" value="Genomic_DNA"/>
</dbReference>
<dbReference type="AlphaFoldDB" id="A0A409VUU4"/>
<dbReference type="Proteomes" id="UP000284706">
    <property type="component" value="Unassembled WGS sequence"/>
</dbReference>
<feature type="chain" id="PRO_5019082005" evidence="1">
    <location>
        <begin position="21"/>
        <end position="219"/>
    </location>
</feature>
<evidence type="ECO:0000313" key="2">
    <source>
        <dbReference type="EMBL" id="PPQ70022.1"/>
    </source>
</evidence>
<evidence type="ECO:0000313" key="3">
    <source>
        <dbReference type="Proteomes" id="UP000284706"/>
    </source>
</evidence>
<comment type="caution">
    <text evidence="2">The sequence shown here is derived from an EMBL/GenBank/DDBJ whole genome shotgun (WGS) entry which is preliminary data.</text>
</comment>
<dbReference type="InParanoid" id="A0A409VUU4"/>
<name>A0A409VUU4_9AGAR</name>
<organism evidence="2 3">
    <name type="scientific">Gymnopilus dilepis</name>
    <dbReference type="NCBI Taxonomy" id="231916"/>
    <lineage>
        <taxon>Eukaryota</taxon>
        <taxon>Fungi</taxon>
        <taxon>Dikarya</taxon>
        <taxon>Basidiomycota</taxon>
        <taxon>Agaricomycotina</taxon>
        <taxon>Agaricomycetes</taxon>
        <taxon>Agaricomycetidae</taxon>
        <taxon>Agaricales</taxon>
        <taxon>Agaricineae</taxon>
        <taxon>Hymenogastraceae</taxon>
        <taxon>Gymnopilus</taxon>
    </lineage>
</organism>